<evidence type="ECO:0000313" key="2">
    <source>
        <dbReference type="Proteomes" id="UP000787635"/>
    </source>
</evidence>
<dbReference type="RefSeq" id="WP_168033374.1">
    <property type="nucleotide sequence ID" value="NZ_JAAVNE010000033.1"/>
</dbReference>
<accession>A0ABX1E6M3</accession>
<dbReference type="Pfam" id="PF07277">
    <property type="entry name" value="SapC"/>
    <property type="match status" value="1"/>
</dbReference>
<dbReference type="EMBL" id="JAAVNE010000033">
    <property type="protein sequence ID" value="NKC32836.1"/>
    <property type="molecule type" value="Genomic_DNA"/>
</dbReference>
<proteinExistence type="predicted"/>
<reference evidence="1 2" key="1">
    <citation type="submission" date="2020-03" db="EMBL/GenBank/DDBJ databases">
        <title>Roseomonas selenitidurans sp. nov. isolated from urban soil.</title>
        <authorList>
            <person name="Liu H."/>
        </authorList>
    </citation>
    <scope>NUCLEOTIDE SEQUENCE [LARGE SCALE GENOMIC DNA]</scope>
    <source>
        <strain evidence="1 2">BU-1</strain>
    </source>
</reference>
<evidence type="ECO:0000313" key="1">
    <source>
        <dbReference type="EMBL" id="NKC32836.1"/>
    </source>
</evidence>
<dbReference type="InterPro" id="IPR010836">
    <property type="entry name" value="SapC"/>
</dbReference>
<keyword evidence="2" id="KW-1185">Reference proteome</keyword>
<dbReference type="Proteomes" id="UP000787635">
    <property type="component" value="Unassembled WGS sequence"/>
</dbReference>
<name>A0ABX1E6M3_9PROT</name>
<gene>
    <name evidence="1" type="ORF">HEQ75_18370</name>
</gene>
<sequence>MSTAPTPGAAATGLPTLYRAVEAVTAERHRALRLRPALRLAAATRTGALPVAMEEMALLGRHLPLVFADAAPHVPVVLLRLADGDAPRGLAPDGTWQAGSYVPVHLRRYPFLLVPSGTAPDQLVLCLDPQAECLSSEEGEPLFDAEGKPTLLLQQAFTTARDAEAAFRRTAEFSATLGRLGLLTPSTAKVPRPGGPLQVTGFRAVDRAALGRLDGAALAALRDAGQLEAIYAHLGSIQGFAEMP</sequence>
<organism evidence="1 2">
    <name type="scientific">Falsiroseomonas selenitidurans</name>
    <dbReference type="NCBI Taxonomy" id="2716335"/>
    <lineage>
        <taxon>Bacteria</taxon>
        <taxon>Pseudomonadati</taxon>
        <taxon>Pseudomonadota</taxon>
        <taxon>Alphaproteobacteria</taxon>
        <taxon>Acetobacterales</taxon>
        <taxon>Roseomonadaceae</taxon>
        <taxon>Falsiroseomonas</taxon>
    </lineage>
</organism>
<protein>
    <submittedName>
        <fullName evidence="1">SapC family protein</fullName>
    </submittedName>
</protein>
<comment type="caution">
    <text evidence="1">The sequence shown here is derived from an EMBL/GenBank/DDBJ whole genome shotgun (WGS) entry which is preliminary data.</text>
</comment>